<keyword evidence="7" id="KW-0963">Cytoplasm</keyword>
<evidence type="ECO:0000256" key="1">
    <source>
        <dbReference type="ARBA" id="ARBA00022485"/>
    </source>
</evidence>
<comment type="subcellular location">
    <subcellularLocation>
        <location evidence="7">Cytoplasm</location>
    </subcellularLocation>
</comment>
<comment type="cofactor">
    <cofactor evidence="7">
        <name>[4Fe-4S] cluster</name>
        <dbReference type="ChEBI" id="CHEBI:49883"/>
    </cofactor>
    <text evidence="7">Binds 1 [4Fe-4S] cluster. The cluster is coordinated with 3 cysteines and an exchangeable S-adenosyl-L-methionine.</text>
</comment>
<dbReference type="Pfam" id="PF04055">
    <property type="entry name" value="Radical_SAM"/>
    <property type="match status" value="1"/>
</dbReference>
<keyword evidence="3 7" id="KW-0949">S-adenosyl-L-methionine</keyword>
<proteinExistence type="inferred from homology"/>
<dbReference type="EMBL" id="JAYXHS010000001">
    <property type="protein sequence ID" value="MEC5384860.1"/>
    <property type="molecule type" value="Genomic_DNA"/>
</dbReference>
<dbReference type="Proteomes" id="UP001331561">
    <property type="component" value="Unassembled WGS sequence"/>
</dbReference>
<comment type="similarity">
    <text evidence="7">Belongs to the organic radical-activating enzymes family.</text>
</comment>
<evidence type="ECO:0000256" key="6">
    <source>
        <dbReference type="ARBA" id="ARBA00023014"/>
    </source>
</evidence>
<dbReference type="EC" id="1.97.1.4" evidence="7"/>
<keyword evidence="7 9" id="KW-0560">Oxidoreductase</keyword>
<keyword evidence="1 7" id="KW-0004">4Fe-4S</keyword>
<organism evidence="9 10">
    <name type="scientific">Uliginosibacterium silvisoli</name>
    <dbReference type="NCBI Taxonomy" id="3114758"/>
    <lineage>
        <taxon>Bacteria</taxon>
        <taxon>Pseudomonadati</taxon>
        <taxon>Pseudomonadota</taxon>
        <taxon>Betaproteobacteria</taxon>
        <taxon>Rhodocyclales</taxon>
        <taxon>Zoogloeaceae</taxon>
        <taxon>Uliginosibacterium</taxon>
    </lineage>
</organism>
<keyword evidence="9" id="KW-0670">Pyruvate</keyword>
<evidence type="ECO:0000259" key="8">
    <source>
        <dbReference type="PROSITE" id="PS51918"/>
    </source>
</evidence>
<dbReference type="PANTHER" id="PTHR30352">
    <property type="entry name" value="PYRUVATE FORMATE-LYASE-ACTIVATING ENZYME"/>
    <property type="match status" value="1"/>
</dbReference>
<dbReference type="InterPro" id="IPR007197">
    <property type="entry name" value="rSAM"/>
</dbReference>
<dbReference type="PIRSF" id="PIRSF000371">
    <property type="entry name" value="PFL_act_enz"/>
    <property type="match status" value="1"/>
</dbReference>
<evidence type="ECO:0000313" key="10">
    <source>
        <dbReference type="Proteomes" id="UP001331561"/>
    </source>
</evidence>
<accession>A0ABU6K0X3</accession>
<dbReference type="InterPro" id="IPR012838">
    <property type="entry name" value="PFL1_activating"/>
</dbReference>
<name>A0ABU6K0X3_9RHOO</name>
<comment type="function">
    <text evidence="7">Activation of pyruvate formate-lyase under anaerobic conditions by generation of an organic free radical, using S-adenosylmethionine and reduced flavodoxin as cosubstrates to produce 5'-deoxy-adenosine.</text>
</comment>
<dbReference type="SUPFAM" id="SSF102114">
    <property type="entry name" value="Radical SAM enzymes"/>
    <property type="match status" value="1"/>
</dbReference>
<keyword evidence="4 7" id="KW-0479">Metal-binding</keyword>
<dbReference type="Gene3D" id="3.20.20.70">
    <property type="entry name" value="Aldolase class I"/>
    <property type="match status" value="1"/>
</dbReference>
<keyword evidence="2" id="KW-0119">Carbohydrate metabolism</keyword>
<dbReference type="InterPro" id="IPR012839">
    <property type="entry name" value="Organic_radical_activase"/>
</dbReference>
<dbReference type="RefSeq" id="WP_327597826.1">
    <property type="nucleotide sequence ID" value="NZ_JAYXHS010000001.1"/>
</dbReference>
<keyword evidence="5 7" id="KW-0408">Iron</keyword>
<dbReference type="InterPro" id="IPR058240">
    <property type="entry name" value="rSAM_sf"/>
</dbReference>
<dbReference type="InterPro" id="IPR034457">
    <property type="entry name" value="Organic_radical-activating"/>
</dbReference>
<comment type="caution">
    <text evidence="9">The sequence shown here is derived from an EMBL/GenBank/DDBJ whole genome shotgun (WGS) entry which is preliminary data.</text>
</comment>
<dbReference type="SFLD" id="SFLDS00029">
    <property type="entry name" value="Radical_SAM"/>
    <property type="match status" value="1"/>
</dbReference>
<keyword evidence="10" id="KW-1185">Reference proteome</keyword>
<evidence type="ECO:0000256" key="4">
    <source>
        <dbReference type="ARBA" id="ARBA00022723"/>
    </source>
</evidence>
<dbReference type="CDD" id="cd01335">
    <property type="entry name" value="Radical_SAM"/>
    <property type="match status" value="1"/>
</dbReference>
<dbReference type="PANTHER" id="PTHR30352:SF5">
    <property type="entry name" value="PYRUVATE FORMATE-LYASE 1-ACTIVATING ENZYME"/>
    <property type="match status" value="1"/>
</dbReference>
<dbReference type="SFLD" id="SFLDG01066">
    <property type="entry name" value="organic_radical-activating_enz"/>
    <property type="match status" value="1"/>
</dbReference>
<evidence type="ECO:0000313" key="9">
    <source>
        <dbReference type="EMBL" id="MEC5384860.1"/>
    </source>
</evidence>
<evidence type="ECO:0000256" key="5">
    <source>
        <dbReference type="ARBA" id="ARBA00023004"/>
    </source>
</evidence>
<evidence type="ECO:0000256" key="3">
    <source>
        <dbReference type="ARBA" id="ARBA00022691"/>
    </source>
</evidence>
<comment type="catalytic activity">
    <reaction evidence="7">
        <text>glycyl-[formate C-acetyltransferase] + reduced [flavodoxin] + S-adenosyl-L-methionine = glycin-2-yl radical-[formate C-acetyltransferase] + semiquinone [flavodoxin] + 5'-deoxyadenosine + L-methionine + H(+)</text>
        <dbReference type="Rhea" id="RHEA:19225"/>
        <dbReference type="Rhea" id="RHEA-COMP:10622"/>
        <dbReference type="Rhea" id="RHEA-COMP:12190"/>
        <dbReference type="Rhea" id="RHEA-COMP:12191"/>
        <dbReference type="Rhea" id="RHEA-COMP:14480"/>
        <dbReference type="ChEBI" id="CHEBI:15378"/>
        <dbReference type="ChEBI" id="CHEBI:17319"/>
        <dbReference type="ChEBI" id="CHEBI:29947"/>
        <dbReference type="ChEBI" id="CHEBI:32722"/>
        <dbReference type="ChEBI" id="CHEBI:57618"/>
        <dbReference type="ChEBI" id="CHEBI:57844"/>
        <dbReference type="ChEBI" id="CHEBI:59789"/>
        <dbReference type="ChEBI" id="CHEBI:140311"/>
        <dbReference type="EC" id="1.97.1.4"/>
    </reaction>
</comment>
<dbReference type="InterPro" id="IPR013785">
    <property type="entry name" value="Aldolase_TIM"/>
</dbReference>
<keyword evidence="2" id="KW-0313">Glucose metabolism</keyword>
<dbReference type="PROSITE" id="PS51918">
    <property type="entry name" value="RADICAL_SAM"/>
    <property type="match status" value="1"/>
</dbReference>
<evidence type="ECO:0000256" key="2">
    <source>
        <dbReference type="ARBA" id="ARBA00022526"/>
    </source>
</evidence>
<feature type="domain" description="Radical SAM core" evidence="8">
    <location>
        <begin position="49"/>
        <end position="270"/>
    </location>
</feature>
<evidence type="ECO:0000256" key="7">
    <source>
        <dbReference type="RuleBase" id="RU362053"/>
    </source>
</evidence>
<protein>
    <recommendedName>
        <fullName evidence="7">Pyruvate formate-lyase-activating enzyme</fullName>
        <ecNumber evidence="7">1.97.1.4</ecNumber>
    </recommendedName>
</protein>
<gene>
    <name evidence="9" type="primary">pflA</name>
    <name evidence="9" type="ORF">VVD49_03955</name>
</gene>
<dbReference type="NCBIfam" id="TIGR02493">
    <property type="entry name" value="PFLA"/>
    <property type="match status" value="1"/>
</dbReference>
<sequence>MTTESILHRSRFELRAEEDNVNLDENELDRLSREGRWGFIHSQETGSSVDGPGVRVVYWTTGCEFRCLYCHNPDTWKLKHGQLVCVDDILTDLKKYAGFLKLAKGGFTVSGGEPLVQDRFVMNLMRGAKELGLHTALDTNGFLGDKLSDEDLNSIDLVLLDIKSWDPETHLRTTAKPVEPVLAFARRLAERKHPVWLRFVLVPGLTDATDNIDGVAKFAASLGNIERVDVLPFHQLGKFKWEALGMKYELADTKSPTNESVDFARAIFRRYGLNCPT</sequence>
<dbReference type="GO" id="GO:0043365">
    <property type="term" value="F:[formate-C-acetyltransferase]-activating enzyme activity"/>
    <property type="evidence" value="ECO:0007669"/>
    <property type="project" value="UniProtKB-EC"/>
</dbReference>
<reference evidence="9 10" key="1">
    <citation type="submission" date="2024-01" db="EMBL/GenBank/DDBJ databases">
        <title>Uliginosibacterium soil sp. nov.</title>
        <authorList>
            <person name="Lv Y."/>
        </authorList>
    </citation>
    <scope>NUCLEOTIDE SEQUENCE [LARGE SCALE GENOMIC DNA]</scope>
    <source>
        <strain evidence="9 10">H3</strain>
    </source>
</reference>
<keyword evidence="6 7" id="KW-0411">Iron-sulfur</keyword>